<dbReference type="EMBL" id="KE503207">
    <property type="protein sequence ID" value="EPX72881.1"/>
    <property type="molecule type" value="Genomic_DNA"/>
</dbReference>
<comment type="similarity">
    <text evidence="1">Belongs to the PIGL family.</text>
</comment>
<dbReference type="HOGENOM" id="CLU_034979_0_1_1"/>
<dbReference type="RefSeq" id="XP_013018517.1">
    <property type="nucleotide sequence ID" value="XM_013163063.1"/>
</dbReference>
<organism evidence="4 5">
    <name type="scientific">Schizosaccharomyces octosporus (strain yFS286)</name>
    <name type="common">Fission yeast</name>
    <name type="synonym">Octosporomyces octosporus</name>
    <dbReference type="NCBI Taxonomy" id="483514"/>
    <lineage>
        <taxon>Eukaryota</taxon>
        <taxon>Fungi</taxon>
        <taxon>Dikarya</taxon>
        <taxon>Ascomycota</taxon>
        <taxon>Taphrinomycotina</taxon>
        <taxon>Schizosaccharomycetes</taxon>
        <taxon>Schizosaccharomycetales</taxon>
        <taxon>Schizosaccharomycetaceae</taxon>
        <taxon>Schizosaccharomyces</taxon>
    </lineage>
</organism>
<dbReference type="SUPFAM" id="SSF102588">
    <property type="entry name" value="LmbE-like"/>
    <property type="match status" value="1"/>
</dbReference>
<dbReference type="Proteomes" id="UP000016088">
    <property type="component" value="Unassembled WGS sequence"/>
</dbReference>
<dbReference type="PANTHER" id="PTHR12993:SF11">
    <property type="entry name" value="N-ACETYLGLUCOSAMINYL-PHOSPHATIDYLINOSITOL DE-N-ACETYLASE"/>
    <property type="match status" value="1"/>
</dbReference>
<dbReference type="GeneID" id="25029627"/>
<dbReference type="eggNOG" id="KOG3332">
    <property type="taxonomic scope" value="Eukaryota"/>
</dbReference>
<evidence type="ECO:0000313" key="4">
    <source>
        <dbReference type="EMBL" id="EPX72881.1"/>
    </source>
</evidence>
<dbReference type="Gene3D" id="3.40.50.10320">
    <property type="entry name" value="LmbE-like"/>
    <property type="match status" value="1"/>
</dbReference>
<feature type="signal peptide" evidence="3">
    <location>
        <begin position="1"/>
        <end position="16"/>
    </location>
</feature>
<dbReference type="GO" id="GO:0006506">
    <property type="term" value="P:GPI anchor biosynthetic process"/>
    <property type="evidence" value="ECO:0007669"/>
    <property type="project" value="UniProtKB-UniPathway"/>
</dbReference>
<dbReference type="GO" id="GO:0000225">
    <property type="term" value="F:N-acetylglucosaminylphosphatidylinositol deacetylase activity"/>
    <property type="evidence" value="ECO:0007669"/>
    <property type="project" value="UniProtKB-EC"/>
</dbReference>
<gene>
    <name evidence="4" type="ORF">SOCG_00643</name>
</gene>
<evidence type="ECO:0000256" key="1">
    <source>
        <dbReference type="ARBA" id="ARBA00006066"/>
    </source>
</evidence>
<dbReference type="OMA" id="YVLESVN"/>
<evidence type="ECO:0000256" key="3">
    <source>
        <dbReference type="SAM" id="SignalP"/>
    </source>
</evidence>
<dbReference type="UniPathway" id="UPA00196"/>
<dbReference type="InterPro" id="IPR024078">
    <property type="entry name" value="LmbE-like_dom_sf"/>
</dbReference>
<proteinExistence type="inferred from homology"/>
<sequence length="250" mass="29152">MIWFWLTLAVIIVGIATVVDFSTESKSELLKERVLFIFAHPDDESMFFGPTLEYLSKHRNVQVHLLCLSNGNADGLGNLRQTELVNAASQFQIPKSNIKILSDKRLRDGMYERWDPIVIGKHVYDYMIDKNIRLAITFDKDGISGHPNHKACFYGALNASKMIVDMQLFTLKSVGFLKKYLYWLDCCRMVIAKLLFSKQKYITIEAQRQSIRTIRNAMIEGHRSQMVWFRYGWIYLSRYMFLNTLEQVLS</sequence>
<accession>S9PUS6</accession>
<dbReference type="OrthoDB" id="440160at2759"/>
<dbReference type="AlphaFoldDB" id="S9PUS6"/>
<protein>
    <recommendedName>
        <fullName evidence="2">N-acetylglucosaminylphosphatidylinositol deacetylase</fullName>
        <ecNumber evidence="2">3.5.1.89</ecNumber>
    </recommendedName>
</protein>
<keyword evidence="5" id="KW-1185">Reference proteome</keyword>
<dbReference type="GO" id="GO:0016020">
    <property type="term" value="C:membrane"/>
    <property type="evidence" value="ECO:0007669"/>
    <property type="project" value="GOC"/>
</dbReference>
<dbReference type="InterPro" id="IPR003737">
    <property type="entry name" value="GlcNAc_PI_deacetylase-related"/>
</dbReference>
<dbReference type="VEuPathDB" id="FungiDB:SOCG_00643"/>
<feature type="chain" id="PRO_5004554799" description="N-acetylglucosaminylphosphatidylinositol deacetylase" evidence="3">
    <location>
        <begin position="17"/>
        <end position="250"/>
    </location>
</feature>
<keyword evidence="3" id="KW-0732">Signal</keyword>
<reference evidence="4 5" key="1">
    <citation type="journal article" date="2011" name="Science">
        <title>Comparative functional genomics of the fission yeasts.</title>
        <authorList>
            <person name="Rhind N."/>
            <person name="Chen Z."/>
            <person name="Yassour M."/>
            <person name="Thompson D.A."/>
            <person name="Haas B.J."/>
            <person name="Habib N."/>
            <person name="Wapinski I."/>
            <person name="Roy S."/>
            <person name="Lin M.F."/>
            <person name="Heiman D.I."/>
            <person name="Young S.K."/>
            <person name="Furuya K."/>
            <person name="Guo Y."/>
            <person name="Pidoux A."/>
            <person name="Chen H.M."/>
            <person name="Robbertse B."/>
            <person name="Goldberg J.M."/>
            <person name="Aoki K."/>
            <person name="Bayne E.H."/>
            <person name="Berlin A.M."/>
            <person name="Desjardins C.A."/>
            <person name="Dobbs E."/>
            <person name="Dukaj L."/>
            <person name="Fan L."/>
            <person name="FitzGerald M.G."/>
            <person name="French C."/>
            <person name="Gujja S."/>
            <person name="Hansen K."/>
            <person name="Keifenheim D."/>
            <person name="Levin J.Z."/>
            <person name="Mosher R.A."/>
            <person name="Mueller C.A."/>
            <person name="Pfiffner J."/>
            <person name="Priest M."/>
            <person name="Russ C."/>
            <person name="Smialowska A."/>
            <person name="Swoboda P."/>
            <person name="Sykes S.M."/>
            <person name="Vaughn M."/>
            <person name="Vengrova S."/>
            <person name="Yoder R."/>
            <person name="Zeng Q."/>
            <person name="Allshire R."/>
            <person name="Baulcombe D."/>
            <person name="Birren B.W."/>
            <person name="Brown W."/>
            <person name="Ekwall K."/>
            <person name="Kellis M."/>
            <person name="Leatherwood J."/>
            <person name="Levin H."/>
            <person name="Margalit H."/>
            <person name="Martienssen R."/>
            <person name="Nieduszynski C.A."/>
            <person name="Spatafora J.W."/>
            <person name="Friedman N."/>
            <person name="Dalgaard J.Z."/>
            <person name="Baumann P."/>
            <person name="Niki H."/>
            <person name="Regev A."/>
            <person name="Nusbaum C."/>
        </authorList>
    </citation>
    <scope>NUCLEOTIDE SEQUENCE [LARGE SCALE GENOMIC DNA]</scope>
    <source>
        <strain evidence="5">yFS286</strain>
    </source>
</reference>
<name>S9PUS6_SCHOY</name>
<dbReference type="PANTHER" id="PTHR12993">
    <property type="entry name" value="N-ACETYLGLUCOSAMINYL-PHOSPHATIDYLINOSITOL DE-N-ACETYLASE-RELATED"/>
    <property type="match status" value="1"/>
</dbReference>
<dbReference type="Pfam" id="PF02585">
    <property type="entry name" value="PIG-L"/>
    <property type="match status" value="1"/>
</dbReference>
<evidence type="ECO:0000256" key="2">
    <source>
        <dbReference type="ARBA" id="ARBA00012176"/>
    </source>
</evidence>
<evidence type="ECO:0000313" key="5">
    <source>
        <dbReference type="Proteomes" id="UP000016088"/>
    </source>
</evidence>
<dbReference type="EC" id="3.5.1.89" evidence="2"/>
<dbReference type="GO" id="GO:0005783">
    <property type="term" value="C:endoplasmic reticulum"/>
    <property type="evidence" value="ECO:0007669"/>
    <property type="project" value="TreeGrafter"/>
</dbReference>